<evidence type="ECO:0000313" key="7">
    <source>
        <dbReference type="Proteomes" id="UP000251213"/>
    </source>
</evidence>
<dbReference type="PANTHER" id="PTHR47506">
    <property type="entry name" value="TRANSCRIPTIONAL REGULATORY PROTEIN"/>
    <property type="match status" value="1"/>
</dbReference>
<keyword evidence="2 4" id="KW-0238">DNA-binding</keyword>
<dbReference type="SUPFAM" id="SSF48498">
    <property type="entry name" value="Tetracyclin repressor-like, C-terminal domain"/>
    <property type="match status" value="1"/>
</dbReference>
<dbReference type="EMBL" id="QJKK01000010">
    <property type="protein sequence ID" value="RAL22060.1"/>
    <property type="molecule type" value="Genomic_DNA"/>
</dbReference>
<dbReference type="GO" id="GO:0003677">
    <property type="term" value="F:DNA binding"/>
    <property type="evidence" value="ECO:0007669"/>
    <property type="project" value="UniProtKB-UniRule"/>
</dbReference>
<proteinExistence type="predicted"/>
<name>A0A364K200_9BACL</name>
<dbReference type="Gene3D" id="1.10.10.60">
    <property type="entry name" value="Homeodomain-like"/>
    <property type="match status" value="1"/>
</dbReference>
<evidence type="ECO:0000256" key="2">
    <source>
        <dbReference type="ARBA" id="ARBA00023125"/>
    </source>
</evidence>
<reference evidence="6 7" key="2">
    <citation type="submission" date="2018-06" db="EMBL/GenBank/DDBJ databases">
        <authorList>
            <person name="Zhirakovskaya E."/>
        </authorList>
    </citation>
    <scope>NUCLEOTIDE SEQUENCE [LARGE SCALE GENOMIC DNA]</scope>
    <source>
        <strain evidence="6 7">FBKL4.011</strain>
    </source>
</reference>
<keyword evidence="1" id="KW-0805">Transcription regulation</keyword>
<feature type="DNA-binding region" description="H-T-H motif" evidence="4">
    <location>
        <begin position="24"/>
        <end position="43"/>
    </location>
</feature>
<dbReference type="Gene3D" id="1.10.357.10">
    <property type="entry name" value="Tetracycline Repressor, domain 2"/>
    <property type="match status" value="1"/>
</dbReference>
<keyword evidence="7" id="KW-1185">Reference proteome</keyword>
<dbReference type="PANTHER" id="PTHR47506:SF6">
    <property type="entry name" value="HTH-TYPE TRANSCRIPTIONAL REPRESSOR NEMR"/>
    <property type="match status" value="1"/>
</dbReference>
<dbReference type="AlphaFoldDB" id="A0A364K200"/>
<reference evidence="6 7" key="1">
    <citation type="submission" date="2018-06" db="EMBL/GenBank/DDBJ databases">
        <title>Thermoflavimicrobium daqus sp. nov., a thermophilic microbe isolated from Moutai-flavour Daqu.</title>
        <authorList>
            <person name="Wang X."/>
            <person name="Zhou H."/>
        </authorList>
    </citation>
    <scope>NUCLEOTIDE SEQUENCE [LARGE SCALE GENOMIC DNA]</scope>
    <source>
        <strain evidence="6 7">FBKL4.011</strain>
    </source>
</reference>
<feature type="domain" description="HTH tetR-type" evidence="5">
    <location>
        <begin position="1"/>
        <end position="61"/>
    </location>
</feature>
<comment type="caution">
    <text evidence="6">The sequence shown here is derived from an EMBL/GenBank/DDBJ whole genome shotgun (WGS) entry which is preliminary data.</text>
</comment>
<organism evidence="6 7">
    <name type="scientific">Thermoflavimicrobium daqui</name>
    <dbReference type="NCBI Taxonomy" id="2137476"/>
    <lineage>
        <taxon>Bacteria</taxon>
        <taxon>Bacillati</taxon>
        <taxon>Bacillota</taxon>
        <taxon>Bacilli</taxon>
        <taxon>Bacillales</taxon>
        <taxon>Thermoactinomycetaceae</taxon>
        <taxon>Thermoflavimicrobium</taxon>
    </lineage>
</organism>
<dbReference type="OrthoDB" id="509229at2"/>
<evidence type="ECO:0000256" key="3">
    <source>
        <dbReference type="ARBA" id="ARBA00023163"/>
    </source>
</evidence>
<dbReference type="Pfam" id="PF00440">
    <property type="entry name" value="TetR_N"/>
    <property type="match status" value="1"/>
</dbReference>
<dbReference type="PROSITE" id="PS50977">
    <property type="entry name" value="HTH_TETR_2"/>
    <property type="match status" value="1"/>
</dbReference>
<accession>A0A364K200</accession>
<evidence type="ECO:0000256" key="4">
    <source>
        <dbReference type="PROSITE-ProRule" id="PRU00335"/>
    </source>
</evidence>
<dbReference type="InterPro" id="IPR036271">
    <property type="entry name" value="Tet_transcr_reg_TetR-rel_C_sf"/>
</dbReference>
<dbReference type="Proteomes" id="UP000251213">
    <property type="component" value="Unassembled WGS sequence"/>
</dbReference>
<evidence type="ECO:0000256" key="1">
    <source>
        <dbReference type="ARBA" id="ARBA00023015"/>
    </source>
</evidence>
<evidence type="ECO:0000259" key="5">
    <source>
        <dbReference type="PROSITE" id="PS50977"/>
    </source>
</evidence>
<protein>
    <submittedName>
        <fullName evidence="6">TetR/AcrR family transcriptional regulator</fullName>
    </submittedName>
</protein>
<evidence type="ECO:0000313" key="6">
    <source>
        <dbReference type="EMBL" id="RAL22060.1"/>
    </source>
</evidence>
<dbReference type="InterPro" id="IPR001647">
    <property type="entry name" value="HTH_TetR"/>
</dbReference>
<keyword evidence="3" id="KW-0804">Transcription</keyword>
<dbReference type="InterPro" id="IPR009057">
    <property type="entry name" value="Homeodomain-like_sf"/>
</dbReference>
<sequence length="194" mass="23059">MMTAQKIKEAALKQFSKSGYEGASLSKIASEVGIKKPSIYAHFRSKEDLFLTVYREVLVEHVHWIEKIVDEMKQNSVEEKLYRILYFFSCELEGYDEEKLEFLKRTTIFPPSFLKERIRAQFLEVEQQLSRILIKVFAEGIKQKLIRPENMEDLLYAYYSLLDGTEIHGFYYGREHVAQKLQKRWDIFWRGIAL</sequence>
<gene>
    <name evidence="6" type="ORF">DL897_14795</name>
</gene>
<dbReference type="PRINTS" id="PR00455">
    <property type="entry name" value="HTHTETR"/>
</dbReference>
<dbReference type="SUPFAM" id="SSF46689">
    <property type="entry name" value="Homeodomain-like"/>
    <property type="match status" value="1"/>
</dbReference>